<organism evidence="1 2">
    <name type="scientific">Butyricicoccus pullicaecorum</name>
    <dbReference type="NCBI Taxonomy" id="501571"/>
    <lineage>
        <taxon>Bacteria</taxon>
        <taxon>Bacillati</taxon>
        <taxon>Bacillota</taxon>
        <taxon>Clostridia</taxon>
        <taxon>Eubacteriales</taxon>
        <taxon>Butyricicoccaceae</taxon>
        <taxon>Butyricicoccus</taxon>
    </lineage>
</organism>
<evidence type="ECO:0000313" key="1">
    <source>
        <dbReference type="EMBL" id="OUP51537.1"/>
    </source>
</evidence>
<protein>
    <recommendedName>
        <fullName evidence="3">Nucleotidyltransferase</fullName>
    </recommendedName>
</protein>
<dbReference type="SUPFAM" id="SSF81593">
    <property type="entry name" value="Nucleotidyltransferase substrate binding subunit/domain"/>
    <property type="match status" value="1"/>
</dbReference>
<evidence type="ECO:0008006" key="3">
    <source>
        <dbReference type="Google" id="ProtNLM"/>
    </source>
</evidence>
<comment type="caution">
    <text evidence="1">The sequence shown here is derived from an EMBL/GenBank/DDBJ whole genome shotgun (WGS) entry which is preliminary data.</text>
</comment>
<gene>
    <name evidence="1" type="ORF">B5F17_12480</name>
</gene>
<dbReference type="RefSeq" id="WP_087374289.1">
    <property type="nucleotide sequence ID" value="NZ_NFKK01000020.1"/>
</dbReference>
<accession>A0A1Y4L426</accession>
<sequence length="129" mass="15059">MSPHKTKRENFIRAVARLDDAVQDYQQYHMESIRDGMIQRFAFSFELAWKALKEYMTEQGVPDLQFPKQILQEAYAAGLIDDQAVWLEMLRARNSMSHIYDDELAAKIAQRIDGVFLPVLQSLVQFFKS</sequence>
<dbReference type="AlphaFoldDB" id="A0A1Y4L426"/>
<dbReference type="Proteomes" id="UP000195897">
    <property type="component" value="Unassembled WGS sequence"/>
</dbReference>
<dbReference type="EMBL" id="NFKK01000020">
    <property type="protein sequence ID" value="OUP51537.1"/>
    <property type="molecule type" value="Genomic_DNA"/>
</dbReference>
<reference evidence="2" key="1">
    <citation type="submission" date="2017-04" db="EMBL/GenBank/DDBJ databases">
        <title>Function of individual gut microbiota members based on whole genome sequencing of pure cultures obtained from chicken caecum.</title>
        <authorList>
            <person name="Medvecky M."/>
            <person name="Cejkova D."/>
            <person name="Polansky O."/>
            <person name="Karasova D."/>
            <person name="Kubasova T."/>
            <person name="Cizek A."/>
            <person name="Rychlik I."/>
        </authorList>
    </citation>
    <scope>NUCLEOTIDE SEQUENCE [LARGE SCALE GENOMIC DNA]</scope>
    <source>
        <strain evidence="2">An180</strain>
    </source>
</reference>
<dbReference type="Pfam" id="PF08780">
    <property type="entry name" value="NTase_sub_bind"/>
    <property type="match status" value="1"/>
</dbReference>
<proteinExistence type="predicted"/>
<name>A0A1Y4L426_9FIRM</name>
<dbReference type="Gene3D" id="1.20.120.330">
    <property type="entry name" value="Nucleotidyltransferases domain 2"/>
    <property type="match status" value="1"/>
</dbReference>
<dbReference type="InterPro" id="IPR010235">
    <property type="entry name" value="HepT"/>
</dbReference>
<evidence type="ECO:0000313" key="2">
    <source>
        <dbReference type="Proteomes" id="UP000195897"/>
    </source>
</evidence>
<dbReference type="NCBIfam" id="TIGR01987">
    <property type="entry name" value="HI0074"/>
    <property type="match status" value="1"/>
</dbReference>